<proteinExistence type="predicted"/>
<dbReference type="EMBL" id="JACXVP010000006">
    <property type="protein sequence ID" value="KAG5600606.1"/>
    <property type="molecule type" value="Genomic_DNA"/>
</dbReference>
<evidence type="ECO:0000313" key="2">
    <source>
        <dbReference type="Proteomes" id="UP000824120"/>
    </source>
</evidence>
<dbReference type="Proteomes" id="UP000824120">
    <property type="component" value="Chromosome 6"/>
</dbReference>
<reference evidence="1 2" key="1">
    <citation type="submission" date="2020-09" db="EMBL/GenBank/DDBJ databases">
        <title>De no assembly of potato wild relative species, Solanum commersonii.</title>
        <authorList>
            <person name="Cho K."/>
        </authorList>
    </citation>
    <scope>NUCLEOTIDE SEQUENCE [LARGE SCALE GENOMIC DNA]</scope>
    <source>
        <strain evidence="1">LZ3.2</strain>
        <tissue evidence="1">Leaf</tissue>
    </source>
</reference>
<sequence length="70" mass="7743">MSVEDKGVTSISLTASQGNPALRHNSVIKIGNGKEVCLCLALIVLFCEIRSPRSMCFLYLIDPRYAALEW</sequence>
<keyword evidence="2" id="KW-1185">Reference proteome</keyword>
<comment type="caution">
    <text evidence="1">The sequence shown here is derived from an EMBL/GenBank/DDBJ whole genome shotgun (WGS) entry which is preliminary data.</text>
</comment>
<evidence type="ECO:0000313" key="1">
    <source>
        <dbReference type="EMBL" id="KAG5600606.1"/>
    </source>
</evidence>
<accession>A0A9J5YNZ8</accession>
<dbReference type="AlphaFoldDB" id="A0A9J5YNZ8"/>
<name>A0A9J5YNZ8_SOLCO</name>
<protein>
    <submittedName>
        <fullName evidence="1">Uncharacterized protein</fullName>
    </submittedName>
</protein>
<organism evidence="1 2">
    <name type="scientific">Solanum commersonii</name>
    <name type="common">Commerson's wild potato</name>
    <name type="synonym">Commerson's nightshade</name>
    <dbReference type="NCBI Taxonomy" id="4109"/>
    <lineage>
        <taxon>Eukaryota</taxon>
        <taxon>Viridiplantae</taxon>
        <taxon>Streptophyta</taxon>
        <taxon>Embryophyta</taxon>
        <taxon>Tracheophyta</taxon>
        <taxon>Spermatophyta</taxon>
        <taxon>Magnoliopsida</taxon>
        <taxon>eudicotyledons</taxon>
        <taxon>Gunneridae</taxon>
        <taxon>Pentapetalae</taxon>
        <taxon>asterids</taxon>
        <taxon>lamiids</taxon>
        <taxon>Solanales</taxon>
        <taxon>Solanaceae</taxon>
        <taxon>Solanoideae</taxon>
        <taxon>Solaneae</taxon>
        <taxon>Solanum</taxon>
    </lineage>
</organism>
<gene>
    <name evidence="1" type="ORF">H5410_031976</name>
</gene>